<dbReference type="Proteomes" id="UP001189429">
    <property type="component" value="Unassembled WGS sequence"/>
</dbReference>
<reference evidence="2" key="1">
    <citation type="submission" date="2023-10" db="EMBL/GenBank/DDBJ databases">
        <authorList>
            <person name="Chen Y."/>
            <person name="Shah S."/>
            <person name="Dougan E. K."/>
            <person name="Thang M."/>
            <person name="Chan C."/>
        </authorList>
    </citation>
    <scope>NUCLEOTIDE SEQUENCE [LARGE SCALE GENOMIC DNA]</scope>
</reference>
<proteinExistence type="predicted"/>
<keyword evidence="1" id="KW-1133">Transmembrane helix</keyword>
<dbReference type="EMBL" id="CAUYUJ010009291">
    <property type="protein sequence ID" value="CAK0826311.1"/>
    <property type="molecule type" value="Genomic_DNA"/>
</dbReference>
<gene>
    <name evidence="2" type="ORF">PCOR1329_LOCUS26229</name>
</gene>
<name>A0ABN9S3W4_9DINO</name>
<organism evidence="2 3">
    <name type="scientific">Prorocentrum cordatum</name>
    <dbReference type="NCBI Taxonomy" id="2364126"/>
    <lineage>
        <taxon>Eukaryota</taxon>
        <taxon>Sar</taxon>
        <taxon>Alveolata</taxon>
        <taxon>Dinophyceae</taxon>
        <taxon>Prorocentrales</taxon>
        <taxon>Prorocentraceae</taxon>
        <taxon>Prorocentrum</taxon>
    </lineage>
</organism>
<keyword evidence="1" id="KW-0472">Membrane</keyword>
<protein>
    <submittedName>
        <fullName evidence="2">Uncharacterized protein</fullName>
    </submittedName>
</protein>
<keyword evidence="1" id="KW-0812">Transmembrane</keyword>
<evidence type="ECO:0000313" key="2">
    <source>
        <dbReference type="EMBL" id="CAK0826311.1"/>
    </source>
</evidence>
<feature type="transmembrane region" description="Helical" evidence="1">
    <location>
        <begin position="135"/>
        <end position="159"/>
    </location>
</feature>
<comment type="caution">
    <text evidence="2">The sequence shown here is derived from an EMBL/GenBank/DDBJ whole genome shotgun (WGS) entry which is preliminary data.</text>
</comment>
<sequence>MPGANVGNARELFDIGKARGEDVHVTVTPYDREEGRSWRHTKECVLLTEPPASGLLRPRATAVAALLAPLAISLLAARWSSCWLLSLPGLLLLCLSSSSAICLRTGSEIHKLWNYWDGRVQFVQDWPAAMFARSACAVVLFALALGLSLGAAALCAWGARAWAAGGACPF</sequence>
<evidence type="ECO:0000256" key="1">
    <source>
        <dbReference type="SAM" id="Phobius"/>
    </source>
</evidence>
<accession>A0ABN9S3W4</accession>
<keyword evidence="3" id="KW-1185">Reference proteome</keyword>
<evidence type="ECO:0000313" key="3">
    <source>
        <dbReference type="Proteomes" id="UP001189429"/>
    </source>
</evidence>